<protein>
    <submittedName>
        <fullName evidence="1">Uncharacterized protein</fullName>
    </submittedName>
</protein>
<proteinExistence type="predicted"/>
<keyword evidence="2" id="KW-1185">Reference proteome</keyword>
<dbReference type="InParanoid" id="A0A1Y2DHJ9"/>
<comment type="caution">
    <text evidence="1">The sequence shown here is derived from an EMBL/GenBank/DDBJ whole genome shotgun (WGS) entry which is preliminary data.</text>
</comment>
<accession>A0A1Y2DHJ9</accession>
<gene>
    <name evidence="1" type="ORF">BCR38DRAFT_413038</name>
</gene>
<dbReference type="GeneID" id="63774993"/>
<dbReference type="AlphaFoldDB" id="A0A1Y2DHJ9"/>
<evidence type="ECO:0000313" key="1">
    <source>
        <dbReference type="EMBL" id="ORY58719.1"/>
    </source>
</evidence>
<dbReference type="EMBL" id="MCFJ01000015">
    <property type="protein sequence ID" value="ORY58719.1"/>
    <property type="molecule type" value="Genomic_DNA"/>
</dbReference>
<sequence>MTISYQLRLNNIKYPDSNTYESHANSILFLVDAVGQLDPTCIFQLATAKGVALAITALVDARLDLSFVAVAILSGRVRTTVGQVQMYEQDDICGKDQHCSNTVVVAGFLTGGGKNFFTAKRCWSCDNIINYEIVLASR</sequence>
<dbReference type="Gene3D" id="3.30.465.10">
    <property type="match status" value="1"/>
</dbReference>
<organism evidence="1 2">
    <name type="scientific">Pseudomassariella vexata</name>
    <dbReference type="NCBI Taxonomy" id="1141098"/>
    <lineage>
        <taxon>Eukaryota</taxon>
        <taxon>Fungi</taxon>
        <taxon>Dikarya</taxon>
        <taxon>Ascomycota</taxon>
        <taxon>Pezizomycotina</taxon>
        <taxon>Sordariomycetes</taxon>
        <taxon>Xylariomycetidae</taxon>
        <taxon>Amphisphaeriales</taxon>
        <taxon>Pseudomassariaceae</taxon>
        <taxon>Pseudomassariella</taxon>
    </lineage>
</organism>
<dbReference type="STRING" id="1141098.A0A1Y2DHJ9"/>
<name>A0A1Y2DHJ9_9PEZI</name>
<reference evidence="1 2" key="1">
    <citation type="submission" date="2016-07" db="EMBL/GenBank/DDBJ databases">
        <title>Pervasive Adenine N6-methylation of Active Genes in Fungi.</title>
        <authorList>
            <consortium name="DOE Joint Genome Institute"/>
            <person name="Mondo S.J."/>
            <person name="Dannebaum R.O."/>
            <person name="Kuo R.C."/>
            <person name="Labutti K."/>
            <person name="Haridas S."/>
            <person name="Kuo A."/>
            <person name="Salamov A."/>
            <person name="Ahrendt S.R."/>
            <person name="Lipzen A."/>
            <person name="Sullivan W."/>
            <person name="Andreopoulos W.B."/>
            <person name="Clum A."/>
            <person name="Lindquist E."/>
            <person name="Daum C."/>
            <person name="Ramamoorthy G.K."/>
            <person name="Gryganskyi A."/>
            <person name="Culley D."/>
            <person name="Magnuson J.K."/>
            <person name="James T.Y."/>
            <person name="O'Malley M.A."/>
            <person name="Stajich J.E."/>
            <person name="Spatafora J.W."/>
            <person name="Visel A."/>
            <person name="Grigoriev I.V."/>
        </authorList>
    </citation>
    <scope>NUCLEOTIDE SEQUENCE [LARGE SCALE GENOMIC DNA]</scope>
    <source>
        <strain evidence="1 2">CBS 129021</strain>
    </source>
</reference>
<dbReference type="Proteomes" id="UP000193689">
    <property type="component" value="Unassembled WGS sequence"/>
</dbReference>
<dbReference type="RefSeq" id="XP_040711531.1">
    <property type="nucleotide sequence ID" value="XM_040858781.1"/>
</dbReference>
<dbReference type="InterPro" id="IPR016169">
    <property type="entry name" value="FAD-bd_PCMH_sub2"/>
</dbReference>
<evidence type="ECO:0000313" key="2">
    <source>
        <dbReference type="Proteomes" id="UP000193689"/>
    </source>
</evidence>